<dbReference type="PROSITE" id="PS01187">
    <property type="entry name" value="EGF_CA"/>
    <property type="match status" value="1"/>
</dbReference>
<dbReference type="InterPro" id="IPR000571">
    <property type="entry name" value="Znf_CCCH"/>
</dbReference>
<dbReference type="PANTHER" id="PTHR33400">
    <property type="entry name" value="ZINC FINGER CCCH DOMAIN-CONTAINING PROTEIN 6-RELATED"/>
    <property type="match status" value="1"/>
</dbReference>
<dbReference type="SMART" id="SM00179">
    <property type="entry name" value="EGF_CA"/>
    <property type="match status" value="1"/>
</dbReference>
<dbReference type="OrthoDB" id="1928519at2759"/>
<proteinExistence type="predicted"/>
<sequence length="819" mass="90015">MEAVLIHRLFHLLSIILLLLLLHLTVAAASAASLRGGCPEKCGDVDIPYPFGIGPNCSMEGFALTCNMTDAGVRKPFFFDVEIINISLQLGRARMFNHISQQCYHASNRSSTYNDWILNLDNTPYRFSDVHNMFTVIGCNTLAYILSFRTNYQSGCVSMCQNELSLVNGSCSGIGCCQTSIPKNLTYYRVSFDENFNNLQVWNFSPCSYAVLLEADWFRFRTSYITTYQFWNYSNSRVPMVVNWAIGNETCKAAKLNKTSYACISANSECFDSSNGPGYLCYCLSGYQGNPYLLNGCKDIDECVDKDQYPCQGICQNTNGSYNCSCPRGTHGNPFTGTCTSNQKLPLAAKAILGSYCMAGWKQSKRVSWAKELHQVRLFLAEDAPALSGLGTQDHLQAKGSWLLHAASTGNDDSSLPPGFEAPHPAYKLRSEISQILLIKWPCPIQVSLNPEWLVAAGEESAEVAVQSQRQVSLLEAIYPRLTSVPPNPSVSSEVRDSFYNDSRTPVIPVTAIEDEDSSEQFETATSTAASPQVQQANDQNLQDMIKKHDLPNLNSVTTQFQGRDVQTMHHGETTAGRIIQIAEPDVVAAASAAFTAIMKSSEDGSMIDRDLLISILSNPSLVEKLVSEHGTPKQARVPLSSAAVSRPHPFVPVQAPTLAPAVPPQLPHINVGTCSPFPVLRNMQMYPFPSSMPPQAVNSHASHIQVRVQAAAKDANYLKGLVHQHGGEKQDAPDLNFVHAVNYQNNMAATNAVDPFGSTQQREARPKIPRPCAYFNTPKGCRHGESCSYQHVPSLPRRMEQPSGSKRLKLDRGIAGRN</sequence>
<feature type="signal peptide" evidence="13">
    <location>
        <begin position="1"/>
        <end position="31"/>
    </location>
</feature>
<dbReference type="CDD" id="cd00054">
    <property type="entry name" value="EGF_CA"/>
    <property type="match status" value="1"/>
</dbReference>
<keyword evidence="5" id="KW-0677">Repeat</keyword>
<dbReference type="InterPro" id="IPR036855">
    <property type="entry name" value="Znf_CCCH_sf"/>
</dbReference>
<dbReference type="GO" id="GO:0008270">
    <property type="term" value="F:zinc ion binding"/>
    <property type="evidence" value="ECO:0007669"/>
    <property type="project" value="UniProtKB-KW"/>
</dbReference>
<dbReference type="InterPro" id="IPR000742">
    <property type="entry name" value="EGF"/>
</dbReference>
<organism evidence="16 17">
    <name type="scientific">Musa troglodytarum</name>
    <name type="common">fe'i banana</name>
    <dbReference type="NCBI Taxonomy" id="320322"/>
    <lineage>
        <taxon>Eukaryota</taxon>
        <taxon>Viridiplantae</taxon>
        <taxon>Streptophyta</taxon>
        <taxon>Embryophyta</taxon>
        <taxon>Tracheophyta</taxon>
        <taxon>Spermatophyta</taxon>
        <taxon>Magnoliopsida</taxon>
        <taxon>Liliopsida</taxon>
        <taxon>Zingiberales</taxon>
        <taxon>Musaceae</taxon>
        <taxon>Musa</taxon>
    </lineage>
</organism>
<protein>
    <submittedName>
        <fullName evidence="16">Zinc finger CCCH domain-containing protein</fullName>
    </submittedName>
</protein>
<dbReference type="Pfam" id="PF13947">
    <property type="entry name" value="GUB_WAK_bind"/>
    <property type="match status" value="1"/>
</dbReference>
<dbReference type="InterPro" id="IPR001881">
    <property type="entry name" value="EGF-like_Ca-bd_dom"/>
</dbReference>
<comment type="subcellular location">
    <subcellularLocation>
        <location evidence="1">Membrane</location>
        <topology evidence="1">Single-pass membrane protein</topology>
    </subcellularLocation>
</comment>
<feature type="domain" description="C3H1-type" evidence="15">
    <location>
        <begin position="767"/>
        <end position="795"/>
    </location>
</feature>
<evidence type="ECO:0000259" key="15">
    <source>
        <dbReference type="PROSITE" id="PS50103"/>
    </source>
</evidence>
<keyword evidence="17" id="KW-1185">Reference proteome</keyword>
<evidence type="ECO:0000256" key="5">
    <source>
        <dbReference type="ARBA" id="ARBA00022737"/>
    </source>
</evidence>
<evidence type="ECO:0000313" key="17">
    <source>
        <dbReference type="Proteomes" id="UP001055439"/>
    </source>
</evidence>
<dbReference type="PROSITE" id="PS50026">
    <property type="entry name" value="EGF_3"/>
    <property type="match status" value="1"/>
</dbReference>
<evidence type="ECO:0000256" key="10">
    <source>
        <dbReference type="PROSITE-ProRule" id="PRU00076"/>
    </source>
</evidence>
<feature type="compositionally biased region" description="Polar residues" evidence="12">
    <location>
        <begin position="521"/>
        <end position="535"/>
    </location>
</feature>
<dbReference type="InterPro" id="IPR018097">
    <property type="entry name" value="EGF_Ca-bd_CS"/>
</dbReference>
<evidence type="ECO:0000256" key="8">
    <source>
        <dbReference type="ARBA" id="ARBA00023125"/>
    </source>
</evidence>
<reference evidence="16" key="1">
    <citation type="submission" date="2022-05" db="EMBL/GenBank/DDBJ databases">
        <title>The Musa troglodytarum L. genome provides insights into the mechanism of non-climacteric behaviour and enrichment of carotenoids.</title>
        <authorList>
            <person name="Wang J."/>
        </authorList>
    </citation>
    <scope>NUCLEOTIDE SEQUENCE</scope>
    <source>
        <tissue evidence="16">Leaf</tissue>
    </source>
</reference>
<evidence type="ECO:0000256" key="4">
    <source>
        <dbReference type="ARBA" id="ARBA00022729"/>
    </source>
</evidence>
<dbReference type="Proteomes" id="UP001055439">
    <property type="component" value="Chromosome 3"/>
</dbReference>
<accession>A0A9E7FCZ1</accession>
<dbReference type="InterPro" id="IPR000152">
    <property type="entry name" value="EGF-type_Asp/Asn_hydroxyl_site"/>
</dbReference>
<dbReference type="FunFam" id="2.10.25.10:FF:000628">
    <property type="entry name" value="Wall-associated receptor kinase 2"/>
    <property type="match status" value="1"/>
</dbReference>
<keyword evidence="3 11" id="KW-0479">Metal-binding</keyword>
<feature type="compositionally biased region" description="Basic and acidic residues" evidence="12">
    <location>
        <begin position="809"/>
        <end position="819"/>
    </location>
</feature>
<dbReference type="InterPro" id="IPR025287">
    <property type="entry name" value="WAK_GUB"/>
</dbReference>
<keyword evidence="7 11" id="KW-0862">Zinc</keyword>
<evidence type="ECO:0000256" key="13">
    <source>
        <dbReference type="SAM" id="SignalP"/>
    </source>
</evidence>
<dbReference type="SUPFAM" id="SSF57184">
    <property type="entry name" value="Growth factor receptor domain"/>
    <property type="match status" value="1"/>
</dbReference>
<comment type="caution">
    <text evidence="10">Lacks conserved residue(s) required for the propagation of feature annotation.</text>
</comment>
<evidence type="ECO:0000256" key="2">
    <source>
        <dbReference type="ARBA" id="ARBA00022536"/>
    </source>
</evidence>
<dbReference type="SUPFAM" id="SSF90229">
    <property type="entry name" value="CCCH zinc finger"/>
    <property type="match status" value="1"/>
</dbReference>
<dbReference type="SMART" id="SM00181">
    <property type="entry name" value="EGF"/>
    <property type="match status" value="2"/>
</dbReference>
<dbReference type="GO" id="GO:0003677">
    <property type="term" value="F:DNA binding"/>
    <property type="evidence" value="ECO:0007669"/>
    <property type="project" value="UniProtKB-KW"/>
</dbReference>
<keyword evidence="4 13" id="KW-0732">Signal</keyword>
<feature type="domain" description="EGF-like" evidence="14">
    <location>
        <begin position="299"/>
        <end position="340"/>
    </location>
</feature>
<keyword evidence="9" id="KW-1015">Disulfide bond</keyword>
<evidence type="ECO:0000256" key="9">
    <source>
        <dbReference type="ARBA" id="ARBA00023157"/>
    </source>
</evidence>
<gene>
    <name evidence="16" type="ORF">MUK42_01090</name>
</gene>
<keyword evidence="6 11" id="KW-0863">Zinc-finger</keyword>
<feature type="chain" id="PRO_5039469560" evidence="13">
    <location>
        <begin position="32"/>
        <end position="819"/>
    </location>
</feature>
<evidence type="ECO:0000256" key="7">
    <source>
        <dbReference type="ARBA" id="ARBA00022833"/>
    </source>
</evidence>
<feature type="zinc finger region" description="C3H1-type" evidence="11">
    <location>
        <begin position="767"/>
        <end position="795"/>
    </location>
</feature>
<feature type="region of interest" description="Disordered" evidence="12">
    <location>
        <begin position="514"/>
        <end position="535"/>
    </location>
</feature>
<evidence type="ECO:0000313" key="16">
    <source>
        <dbReference type="EMBL" id="URD91917.1"/>
    </source>
</evidence>
<dbReference type="PANTHER" id="PTHR33400:SF2">
    <property type="entry name" value="ZINC FINGER CCCH DOMAIN-CONTAINING PROTEIN 6"/>
    <property type="match status" value="1"/>
</dbReference>
<dbReference type="Gene3D" id="2.10.25.10">
    <property type="entry name" value="Laminin"/>
    <property type="match status" value="1"/>
</dbReference>
<evidence type="ECO:0000259" key="14">
    <source>
        <dbReference type="PROSITE" id="PS50026"/>
    </source>
</evidence>
<name>A0A9E7FCZ1_9LILI</name>
<evidence type="ECO:0000256" key="1">
    <source>
        <dbReference type="ARBA" id="ARBA00004167"/>
    </source>
</evidence>
<dbReference type="AlphaFoldDB" id="A0A9E7FCZ1"/>
<evidence type="ECO:0000256" key="3">
    <source>
        <dbReference type="ARBA" id="ARBA00022723"/>
    </source>
</evidence>
<feature type="region of interest" description="Disordered" evidence="12">
    <location>
        <begin position="796"/>
        <end position="819"/>
    </location>
</feature>
<dbReference type="InterPro" id="IPR009030">
    <property type="entry name" value="Growth_fac_rcpt_cys_sf"/>
</dbReference>
<dbReference type="FunFam" id="2.10.25.10:FF:000038">
    <property type="entry name" value="Fibrillin 2"/>
    <property type="match status" value="1"/>
</dbReference>
<dbReference type="PROSITE" id="PS00010">
    <property type="entry name" value="ASX_HYDROXYL"/>
    <property type="match status" value="1"/>
</dbReference>
<evidence type="ECO:0000256" key="6">
    <source>
        <dbReference type="ARBA" id="ARBA00022771"/>
    </source>
</evidence>
<dbReference type="GO" id="GO:0005509">
    <property type="term" value="F:calcium ion binding"/>
    <property type="evidence" value="ECO:0007669"/>
    <property type="project" value="InterPro"/>
</dbReference>
<dbReference type="PROSITE" id="PS50103">
    <property type="entry name" value="ZF_C3H1"/>
    <property type="match status" value="1"/>
</dbReference>
<dbReference type="GO" id="GO:0030247">
    <property type="term" value="F:polysaccharide binding"/>
    <property type="evidence" value="ECO:0007669"/>
    <property type="project" value="InterPro"/>
</dbReference>
<evidence type="ECO:0000256" key="12">
    <source>
        <dbReference type="SAM" id="MobiDB-lite"/>
    </source>
</evidence>
<keyword evidence="2 10" id="KW-0245">EGF-like domain</keyword>
<evidence type="ECO:0000256" key="11">
    <source>
        <dbReference type="PROSITE-ProRule" id="PRU00723"/>
    </source>
</evidence>
<dbReference type="EMBL" id="CP097505">
    <property type="protein sequence ID" value="URD91917.1"/>
    <property type="molecule type" value="Genomic_DNA"/>
</dbReference>
<dbReference type="GO" id="GO:0016020">
    <property type="term" value="C:membrane"/>
    <property type="evidence" value="ECO:0007669"/>
    <property type="project" value="UniProtKB-SubCell"/>
</dbReference>
<keyword evidence="8" id="KW-0238">DNA-binding</keyword>